<evidence type="ECO:0000259" key="1">
    <source>
        <dbReference type="Pfam" id="PF01609"/>
    </source>
</evidence>
<keyword evidence="3" id="KW-1185">Reference proteome</keyword>
<reference evidence="3" key="1">
    <citation type="submission" date="2016-10" db="EMBL/GenBank/DDBJ databases">
        <authorList>
            <person name="Varghese N."/>
            <person name="Submissions S."/>
        </authorList>
    </citation>
    <scope>NUCLEOTIDE SEQUENCE [LARGE SCALE GENOMIC DNA]</scope>
    <source>
        <strain evidence="3">CGMCC 1.10121</strain>
    </source>
</reference>
<organism evidence="2 3">
    <name type="scientific">Halogranum amylolyticum</name>
    <dbReference type="NCBI Taxonomy" id="660520"/>
    <lineage>
        <taxon>Archaea</taxon>
        <taxon>Methanobacteriati</taxon>
        <taxon>Methanobacteriota</taxon>
        <taxon>Stenosarchaea group</taxon>
        <taxon>Halobacteria</taxon>
        <taxon>Halobacteriales</taxon>
        <taxon>Haloferacaceae</taxon>
    </lineage>
</organism>
<proteinExistence type="predicted"/>
<gene>
    <name evidence="2" type="ORF">SAMN04487948_11835</name>
</gene>
<dbReference type="GO" id="GO:0004803">
    <property type="term" value="F:transposase activity"/>
    <property type="evidence" value="ECO:0007669"/>
    <property type="project" value="InterPro"/>
</dbReference>
<dbReference type="InterPro" id="IPR002559">
    <property type="entry name" value="Transposase_11"/>
</dbReference>
<accession>A0A1H8VPY0</accession>
<dbReference type="GO" id="GO:0006313">
    <property type="term" value="P:DNA transposition"/>
    <property type="evidence" value="ECO:0007669"/>
    <property type="project" value="InterPro"/>
</dbReference>
<evidence type="ECO:0000313" key="3">
    <source>
        <dbReference type="Proteomes" id="UP000199126"/>
    </source>
</evidence>
<dbReference type="AlphaFoldDB" id="A0A1H8VPY0"/>
<dbReference type="EMBL" id="FODV01000018">
    <property type="protein sequence ID" value="SEP16978.1"/>
    <property type="molecule type" value="Genomic_DNA"/>
</dbReference>
<name>A0A1H8VPY0_9EURY</name>
<dbReference type="Pfam" id="PF01609">
    <property type="entry name" value="DDE_Tnp_1"/>
    <property type="match status" value="1"/>
</dbReference>
<evidence type="ECO:0000313" key="2">
    <source>
        <dbReference type="EMBL" id="SEP16978.1"/>
    </source>
</evidence>
<dbReference type="Proteomes" id="UP000199126">
    <property type="component" value="Unassembled WGS sequence"/>
</dbReference>
<feature type="domain" description="Transposase IS4-like" evidence="1">
    <location>
        <begin position="110"/>
        <end position="191"/>
    </location>
</feature>
<protein>
    <submittedName>
        <fullName evidence="2">Transposase DDE domain-containing protein</fullName>
    </submittedName>
</protein>
<sequence length="206" mass="23974">MVEVDLLDFVDWFKRLAKQALEKHADEPATGEFVRWKHVVIHGFRLEEEHSFRETANRLKYMGDIRDVLELDRSDVPDHTTLNKSSDPMKMWVWRALLHVSTRQHPQSGFAALDSTFFDRGHVSAYYLNRSNQTVETMKVATLTDTESLAVLDVQCHAQWPHDTRSGPQVIRVPVDDLHTVTADNGFQDWHSEYEFYNLCVEPLIH</sequence>
<dbReference type="GO" id="GO:0003677">
    <property type="term" value="F:DNA binding"/>
    <property type="evidence" value="ECO:0007669"/>
    <property type="project" value="InterPro"/>
</dbReference>